<reference evidence="3 4" key="1">
    <citation type="submission" date="2021-04" db="EMBL/GenBank/DDBJ databases">
        <title>Pseudomonas boanensis sp. nov., a bacterium isolated from river water used for household purposes in Boane District, Mozambique.</title>
        <authorList>
            <person name="Nicklasson M."/>
            <person name="Martin-Rodriguez A.J."/>
            <person name="Thorell K."/>
            <person name="Neves L."/>
            <person name="Mussagy A."/>
            <person name="Rydberg H.A."/>
            <person name="Hernroth B."/>
            <person name="Svensson-Stadler L."/>
            <person name="Sjoling A."/>
        </authorList>
    </citation>
    <scope>NUCLEOTIDE SEQUENCE [LARGE SCALE GENOMIC DNA]</scope>
    <source>
        <strain evidence="3 4">DB1</strain>
    </source>
</reference>
<sequence length="145" mass="16843">MRLLPILLFCLASLVHAQEAPMEVDGAMTVNVLQARYLYERGAVFIDVRPTREWSWGHVHGALHYDLAGRFDELARPDWPRNMPLVIYCDSDVCPHGAEAVRMAVSWGYRQVFYFREGYFAWQLLDFPQGKGLQGERLVFNRPER</sequence>
<evidence type="ECO:0000256" key="1">
    <source>
        <dbReference type="SAM" id="SignalP"/>
    </source>
</evidence>
<organism evidence="3 4">
    <name type="scientific">Metapseudomonas boanensis</name>
    <dbReference type="NCBI Taxonomy" id="2822138"/>
    <lineage>
        <taxon>Bacteria</taxon>
        <taxon>Pseudomonadati</taxon>
        <taxon>Pseudomonadota</taxon>
        <taxon>Gammaproteobacteria</taxon>
        <taxon>Pseudomonadales</taxon>
        <taxon>Pseudomonadaceae</taxon>
        <taxon>Metapseudomonas</taxon>
    </lineage>
</organism>
<evidence type="ECO:0000259" key="2">
    <source>
        <dbReference type="PROSITE" id="PS50206"/>
    </source>
</evidence>
<proteinExistence type="predicted"/>
<comment type="caution">
    <text evidence="3">The sequence shown here is derived from an EMBL/GenBank/DDBJ whole genome shotgun (WGS) entry which is preliminary data.</text>
</comment>
<feature type="domain" description="Rhodanese" evidence="2">
    <location>
        <begin position="39"/>
        <end position="131"/>
    </location>
</feature>
<evidence type="ECO:0000313" key="4">
    <source>
        <dbReference type="Proteomes" id="UP001519667"/>
    </source>
</evidence>
<keyword evidence="1" id="KW-0732">Signal</keyword>
<evidence type="ECO:0000313" key="3">
    <source>
        <dbReference type="EMBL" id="MBT8766407.1"/>
    </source>
</evidence>
<feature type="chain" id="PRO_5045206335" evidence="1">
    <location>
        <begin position="18"/>
        <end position="145"/>
    </location>
</feature>
<feature type="signal peptide" evidence="1">
    <location>
        <begin position="1"/>
        <end position="17"/>
    </location>
</feature>
<dbReference type="EMBL" id="JAGTIS010000004">
    <property type="protein sequence ID" value="MBT8766407.1"/>
    <property type="molecule type" value="Genomic_DNA"/>
</dbReference>
<dbReference type="SUPFAM" id="SSF52821">
    <property type="entry name" value="Rhodanese/Cell cycle control phosphatase"/>
    <property type="match status" value="1"/>
</dbReference>
<dbReference type="InterPro" id="IPR036873">
    <property type="entry name" value="Rhodanese-like_dom_sf"/>
</dbReference>
<dbReference type="Proteomes" id="UP001519667">
    <property type="component" value="Unassembled WGS sequence"/>
</dbReference>
<protein>
    <submittedName>
        <fullName evidence="3">Rhodanese-like domain-containing protein</fullName>
    </submittedName>
</protein>
<dbReference type="Gene3D" id="3.40.250.10">
    <property type="entry name" value="Rhodanese-like domain"/>
    <property type="match status" value="1"/>
</dbReference>
<accession>A0ABS5XFE9</accession>
<dbReference type="Pfam" id="PF00581">
    <property type="entry name" value="Rhodanese"/>
    <property type="match status" value="1"/>
</dbReference>
<dbReference type="SMART" id="SM00450">
    <property type="entry name" value="RHOD"/>
    <property type="match status" value="1"/>
</dbReference>
<dbReference type="InterPro" id="IPR001763">
    <property type="entry name" value="Rhodanese-like_dom"/>
</dbReference>
<dbReference type="PROSITE" id="PS50206">
    <property type="entry name" value="RHODANESE_3"/>
    <property type="match status" value="1"/>
</dbReference>
<gene>
    <name evidence="3" type="ORF">J7302_09735</name>
</gene>
<dbReference type="CDD" id="cd00158">
    <property type="entry name" value="RHOD"/>
    <property type="match status" value="1"/>
</dbReference>
<keyword evidence="4" id="KW-1185">Reference proteome</keyword>
<name>A0ABS5XFE9_9GAMM</name>
<dbReference type="RefSeq" id="WP_215373265.1">
    <property type="nucleotide sequence ID" value="NZ_JAGTIS010000004.1"/>
</dbReference>